<evidence type="ECO:0000313" key="2">
    <source>
        <dbReference type="EMBL" id="MFD2163024.1"/>
    </source>
</evidence>
<dbReference type="Proteomes" id="UP001597387">
    <property type="component" value="Unassembled WGS sequence"/>
</dbReference>
<evidence type="ECO:0000256" key="1">
    <source>
        <dbReference type="SAM" id="MobiDB-lite"/>
    </source>
</evidence>
<evidence type="ECO:0000313" key="3">
    <source>
        <dbReference type="Proteomes" id="UP001597387"/>
    </source>
</evidence>
<dbReference type="RefSeq" id="WP_255902453.1">
    <property type="nucleotide sequence ID" value="NZ_JAFMZO010000003.1"/>
</dbReference>
<name>A0ABW4ZLQ5_9SPHI</name>
<proteinExistence type="predicted"/>
<gene>
    <name evidence="2" type="ORF">ACFSJU_11525</name>
</gene>
<feature type="compositionally biased region" description="Basic residues" evidence="1">
    <location>
        <begin position="351"/>
        <end position="361"/>
    </location>
</feature>
<comment type="caution">
    <text evidence="2">The sequence shown here is derived from an EMBL/GenBank/DDBJ whole genome shotgun (WGS) entry which is preliminary data.</text>
</comment>
<accession>A0ABW4ZLQ5</accession>
<sequence>MEFDHENADNLRDYFESEYSEGKKWFAYAPDSVIKGKWDVNCFSSHLDAQQYAHDNTSAWEIIETGYVSDALYQLKKMLDIKPRQNEDKDIQHLKSIRSMNTQNLDFLQSSLKYFGFGDKLNEELKKNIEQQKGEFQINLQIPHFNNKMDYTLHFKKSDSTEMYFFNRMDAKLQNGKPEEEKSQSFYVNKGNGITAKEAFNLLEGRSVFKDLMIKEGQKYSAWLKLDFENADDKGNHKLKQFNDHYGYDLEKTLGNFPIKELADPEQKKQLLQSLEKGNVQQVTMKQGEKDLKFFIEAVPQFKNINVYDQKMHAVRRQNVQIFGKSESTGEKASQKQAQKKDADPEQPKQKQSRKRKLSLS</sequence>
<feature type="compositionally biased region" description="Basic and acidic residues" evidence="1">
    <location>
        <begin position="328"/>
        <end position="349"/>
    </location>
</feature>
<reference evidence="3" key="1">
    <citation type="journal article" date="2019" name="Int. J. Syst. Evol. Microbiol.">
        <title>The Global Catalogue of Microorganisms (GCM) 10K type strain sequencing project: providing services to taxonomists for standard genome sequencing and annotation.</title>
        <authorList>
            <consortium name="The Broad Institute Genomics Platform"/>
            <consortium name="The Broad Institute Genome Sequencing Center for Infectious Disease"/>
            <person name="Wu L."/>
            <person name="Ma J."/>
        </authorList>
    </citation>
    <scope>NUCLEOTIDE SEQUENCE [LARGE SCALE GENOMIC DNA]</scope>
    <source>
        <strain evidence="3">KCTC 42217</strain>
    </source>
</reference>
<dbReference type="EMBL" id="JBHUHZ010000001">
    <property type="protein sequence ID" value="MFD2163024.1"/>
    <property type="molecule type" value="Genomic_DNA"/>
</dbReference>
<protein>
    <recommendedName>
        <fullName evidence="4">DUF3945 domain-containing protein</fullName>
    </recommendedName>
</protein>
<evidence type="ECO:0008006" key="4">
    <source>
        <dbReference type="Google" id="ProtNLM"/>
    </source>
</evidence>
<keyword evidence="3" id="KW-1185">Reference proteome</keyword>
<organism evidence="2 3">
    <name type="scientific">Paradesertivirga mongoliensis</name>
    <dbReference type="NCBI Taxonomy" id="2100740"/>
    <lineage>
        <taxon>Bacteria</taxon>
        <taxon>Pseudomonadati</taxon>
        <taxon>Bacteroidota</taxon>
        <taxon>Sphingobacteriia</taxon>
        <taxon>Sphingobacteriales</taxon>
        <taxon>Sphingobacteriaceae</taxon>
        <taxon>Paradesertivirga</taxon>
    </lineage>
</organism>
<feature type="region of interest" description="Disordered" evidence="1">
    <location>
        <begin position="323"/>
        <end position="361"/>
    </location>
</feature>